<dbReference type="PANTHER" id="PTHR11265:SF0">
    <property type="entry name" value="12S RRNA N4-METHYLCYTIDINE METHYLTRANSFERASE"/>
    <property type="match status" value="1"/>
</dbReference>
<feature type="non-terminal residue" evidence="1">
    <location>
        <position position="1"/>
    </location>
</feature>
<evidence type="ECO:0008006" key="2">
    <source>
        <dbReference type="Google" id="ProtNLM"/>
    </source>
</evidence>
<gene>
    <name evidence="1" type="ORF">METZ01_LOCUS451819</name>
</gene>
<dbReference type="InterPro" id="IPR029063">
    <property type="entry name" value="SAM-dependent_MTases_sf"/>
</dbReference>
<organism evidence="1">
    <name type="scientific">marine metagenome</name>
    <dbReference type="NCBI Taxonomy" id="408172"/>
    <lineage>
        <taxon>unclassified sequences</taxon>
        <taxon>metagenomes</taxon>
        <taxon>ecological metagenomes</taxon>
    </lineage>
</organism>
<dbReference type="GO" id="GO:0070475">
    <property type="term" value="P:rRNA base methylation"/>
    <property type="evidence" value="ECO:0007669"/>
    <property type="project" value="TreeGrafter"/>
</dbReference>
<proteinExistence type="predicted"/>
<feature type="non-terminal residue" evidence="1">
    <location>
        <position position="70"/>
    </location>
</feature>
<name>A0A382ZVA5_9ZZZZ</name>
<accession>A0A382ZVA5</accession>
<dbReference type="Gene3D" id="3.40.50.150">
    <property type="entry name" value="Vaccinia Virus protein VP39"/>
    <property type="match status" value="1"/>
</dbReference>
<reference evidence="1" key="1">
    <citation type="submission" date="2018-05" db="EMBL/GenBank/DDBJ databases">
        <authorList>
            <person name="Lanie J.A."/>
            <person name="Ng W.-L."/>
            <person name="Kazmierczak K.M."/>
            <person name="Andrzejewski T.M."/>
            <person name="Davidsen T.M."/>
            <person name="Wayne K.J."/>
            <person name="Tettelin H."/>
            <person name="Glass J.I."/>
            <person name="Rusch D."/>
            <person name="Podicherti R."/>
            <person name="Tsui H.-C.T."/>
            <person name="Winkler M.E."/>
        </authorList>
    </citation>
    <scope>NUCLEOTIDE SEQUENCE</scope>
</reference>
<dbReference type="GO" id="GO:0071424">
    <property type="term" value="F:rRNA (cytosine-N4-)-methyltransferase activity"/>
    <property type="evidence" value="ECO:0007669"/>
    <property type="project" value="TreeGrafter"/>
</dbReference>
<dbReference type="GO" id="GO:0005737">
    <property type="term" value="C:cytoplasm"/>
    <property type="evidence" value="ECO:0007669"/>
    <property type="project" value="TreeGrafter"/>
</dbReference>
<dbReference type="EMBL" id="UINC01186652">
    <property type="protein sequence ID" value="SVD98965.1"/>
    <property type="molecule type" value="Genomic_DNA"/>
</dbReference>
<dbReference type="InterPro" id="IPR002903">
    <property type="entry name" value="RsmH"/>
</dbReference>
<evidence type="ECO:0000313" key="1">
    <source>
        <dbReference type="EMBL" id="SVD98965.1"/>
    </source>
</evidence>
<dbReference type="AlphaFoldDB" id="A0A382ZVA5"/>
<dbReference type="SUPFAM" id="SSF53335">
    <property type="entry name" value="S-adenosyl-L-methionine-dependent methyltransferases"/>
    <property type="match status" value="1"/>
</dbReference>
<dbReference type="Pfam" id="PF01795">
    <property type="entry name" value="Methyltransf_5"/>
    <property type="match status" value="1"/>
</dbReference>
<sequence>VKACYHHISVLKTEVIDTLIENTAGVYVDGTLGGGGHTGAILEKLDDKGRILAIDKDKDALTACREKFQA</sequence>
<protein>
    <recommendedName>
        <fullName evidence="2">16S rRNA (Cytosine(1402)-N(4))-methyltransferase</fullName>
    </recommendedName>
</protein>
<dbReference type="PANTHER" id="PTHR11265">
    <property type="entry name" value="S-ADENOSYL-METHYLTRANSFERASE MRAW"/>
    <property type="match status" value="1"/>
</dbReference>